<dbReference type="STRING" id="1193729.A1OE_1494"/>
<dbReference type="GO" id="GO:0004312">
    <property type="term" value="F:fatty acid synthase activity"/>
    <property type="evidence" value="ECO:0007669"/>
    <property type="project" value="TreeGrafter"/>
</dbReference>
<dbReference type="InterPro" id="IPR029058">
    <property type="entry name" value="AB_hydrolase_fold"/>
</dbReference>
<feature type="domain" description="Ketosynthase family 3 (KS3)" evidence="16">
    <location>
        <begin position="3268"/>
        <end position="3693"/>
    </location>
</feature>
<feature type="domain" description="Carrier" evidence="15">
    <location>
        <begin position="3152"/>
        <end position="3229"/>
    </location>
</feature>
<dbReference type="Gene3D" id="3.90.180.10">
    <property type="entry name" value="Medium-chain alcohol dehydrogenases, catalytic domain"/>
    <property type="match status" value="1"/>
</dbReference>
<dbReference type="HOGENOM" id="CLU_222897_0_0_5"/>
<feature type="domain" description="Carrier" evidence="15">
    <location>
        <begin position="2845"/>
        <end position="2919"/>
    </location>
</feature>
<keyword evidence="5" id="KW-0597">Phosphoprotein</keyword>
<dbReference type="GO" id="GO:0016829">
    <property type="term" value="F:lyase activity"/>
    <property type="evidence" value="ECO:0007669"/>
    <property type="project" value="UniProtKB-KW"/>
</dbReference>
<feature type="domain" description="Ketosynthase family 3 (KS3)" evidence="16">
    <location>
        <begin position="1"/>
        <end position="408"/>
    </location>
</feature>
<evidence type="ECO:0000259" key="15">
    <source>
        <dbReference type="PROSITE" id="PS50075"/>
    </source>
</evidence>
<evidence type="ECO:0000259" key="16">
    <source>
        <dbReference type="PROSITE" id="PS52004"/>
    </source>
</evidence>
<dbReference type="GO" id="GO:0004315">
    <property type="term" value="F:3-oxoacyl-[acyl-carrier-protein] synthase activity"/>
    <property type="evidence" value="ECO:0007669"/>
    <property type="project" value="InterPro"/>
</dbReference>
<dbReference type="GO" id="GO:0006633">
    <property type="term" value="P:fatty acid biosynthetic process"/>
    <property type="evidence" value="ECO:0007669"/>
    <property type="project" value="InterPro"/>
</dbReference>
<keyword evidence="11" id="KW-0012">Acyltransferase</keyword>
<dbReference type="Pfam" id="PF00550">
    <property type="entry name" value="PP-binding"/>
    <property type="match status" value="8"/>
</dbReference>
<feature type="active site" description="Proton acceptor; for dehydratase activity" evidence="13">
    <location>
        <position position="3823"/>
    </location>
</feature>
<dbReference type="Pfam" id="PF00975">
    <property type="entry name" value="Thioesterase"/>
    <property type="match status" value="1"/>
</dbReference>
<dbReference type="SMART" id="SM00822">
    <property type="entry name" value="PKS_KR"/>
    <property type="match status" value="2"/>
</dbReference>
<dbReference type="SMART" id="SM00824">
    <property type="entry name" value="PKS_TE"/>
    <property type="match status" value="1"/>
</dbReference>
<dbReference type="InterPro" id="IPR014030">
    <property type="entry name" value="Ketoacyl_synth_N"/>
</dbReference>
<evidence type="ECO:0000256" key="9">
    <source>
        <dbReference type="ARBA" id="ARBA00023239"/>
    </source>
</evidence>
<evidence type="ECO:0000256" key="4">
    <source>
        <dbReference type="ARBA" id="ARBA00022490"/>
    </source>
</evidence>
<dbReference type="SUPFAM" id="SSF53901">
    <property type="entry name" value="Thiolase-like"/>
    <property type="match status" value="5"/>
</dbReference>
<dbReference type="InterPro" id="IPR049551">
    <property type="entry name" value="PKS_DH_C"/>
</dbReference>
<dbReference type="eggNOG" id="COG1028">
    <property type="taxonomic scope" value="Bacteria"/>
</dbReference>
<dbReference type="InterPro" id="IPR057326">
    <property type="entry name" value="KR_dom"/>
</dbReference>
<reference evidence="18 19" key="1">
    <citation type="journal article" date="2012" name="Proc. Natl. Acad. Sci. U.S.A.">
        <title>Genome streamlining and chemical defense in a coral reef symbiosis.</title>
        <authorList>
            <person name="Kwan J.C."/>
            <person name="Donia M.S."/>
            <person name="Han A.W."/>
            <person name="Hirose E."/>
            <person name="Haygood M.G."/>
            <person name="Schmidt E.W."/>
        </authorList>
    </citation>
    <scope>NUCLEOTIDE SEQUENCE [LARGE SCALE GENOMIC DNA]</scope>
    <source>
        <strain evidence="18 19">L2</strain>
    </source>
</reference>
<dbReference type="SUPFAM" id="SSF53335">
    <property type="entry name" value="S-adenosyl-L-methionine-dependent methyltransferases"/>
    <property type="match status" value="2"/>
</dbReference>
<dbReference type="Pfam" id="PF02801">
    <property type="entry name" value="Ketoacyl-synt_C"/>
    <property type="match status" value="5"/>
</dbReference>
<evidence type="ECO:0000256" key="5">
    <source>
        <dbReference type="ARBA" id="ARBA00022553"/>
    </source>
</evidence>
<dbReference type="InterPro" id="IPR020806">
    <property type="entry name" value="PKS_PP-bd"/>
</dbReference>
<dbReference type="PROSITE" id="PS52004">
    <property type="entry name" value="KS3_2"/>
    <property type="match status" value="5"/>
</dbReference>
<dbReference type="InterPro" id="IPR020802">
    <property type="entry name" value="TesA-like"/>
</dbReference>
<dbReference type="InterPro" id="IPR049900">
    <property type="entry name" value="PKS_mFAS_DH"/>
</dbReference>
<dbReference type="KEGG" id="thal:A1OE_1494"/>
<evidence type="ECO:0000256" key="3">
    <source>
        <dbReference type="ARBA" id="ARBA00022450"/>
    </source>
</evidence>
<evidence type="ECO:0000313" key="19">
    <source>
        <dbReference type="Proteomes" id="UP000010077"/>
    </source>
</evidence>
<dbReference type="InterPro" id="IPR011032">
    <property type="entry name" value="GroES-like_sf"/>
</dbReference>
<feature type="domain" description="Ketosynthase family 3 (KS3)" evidence="16">
    <location>
        <begin position="2171"/>
        <end position="2588"/>
    </location>
</feature>
<dbReference type="SMART" id="SM00829">
    <property type="entry name" value="PKS_ER"/>
    <property type="match status" value="1"/>
</dbReference>
<dbReference type="FunFam" id="3.40.47.10:FF:000019">
    <property type="entry name" value="Polyketide synthase type I"/>
    <property type="match status" value="1"/>
</dbReference>
<dbReference type="InterPro" id="IPR013154">
    <property type="entry name" value="ADH-like_N"/>
</dbReference>
<dbReference type="SUPFAM" id="SSF51735">
    <property type="entry name" value="NAD(P)-binding Rossmann-fold domains"/>
    <property type="match status" value="4"/>
</dbReference>
<dbReference type="GO" id="GO:0031177">
    <property type="term" value="F:phosphopantetheine binding"/>
    <property type="evidence" value="ECO:0007669"/>
    <property type="project" value="InterPro"/>
</dbReference>
<dbReference type="InterPro" id="IPR020841">
    <property type="entry name" value="PKS_Beta-ketoAc_synthase_dom"/>
</dbReference>
<dbReference type="CDD" id="cd02440">
    <property type="entry name" value="AdoMet_MTases"/>
    <property type="match status" value="1"/>
</dbReference>
<keyword evidence="10" id="KW-0511">Multifunctional enzyme</keyword>
<dbReference type="InterPro" id="IPR018201">
    <property type="entry name" value="Ketoacyl_synth_AS"/>
</dbReference>
<dbReference type="SUPFAM" id="SSF50129">
    <property type="entry name" value="GroES-like"/>
    <property type="match status" value="1"/>
</dbReference>
<dbReference type="Gene3D" id="3.40.50.150">
    <property type="entry name" value="Vaccinia Virus protein VP39"/>
    <property type="match status" value="2"/>
</dbReference>
<name>K7Z658_9PROT</name>
<dbReference type="Pfam" id="PF00109">
    <property type="entry name" value="ketoacyl-synt"/>
    <property type="match status" value="5"/>
</dbReference>
<feature type="domain" description="Carrier" evidence="15">
    <location>
        <begin position="943"/>
        <end position="1017"/>
    </location>
</feature>
<dbReference type="InterPro" id="IPR020843">
    <property type="entry name" value="ER"/>
</dbReference>
<dbReference type="Proteomes" id="UP000010077">
    <property type="component" value="Chromosome"/>
</dbReference>
<evidence type="ECO:0000259" key="17">
    <source>
        <dbReference type="PROSITE" id="PS52019"/>
    </source>
</evidence>
<dbReference type="Pfam" id="PF22621">
    <property type="entry name" value="CurL-like_PKS_C"/>
    <property type="match status" value="1"/>
</dbReference>
<dbReference type="InterPro" id="IPR042104">
    <property type="entry name" value="PKS_dehydratase_sf"/>
</dbReference>
<dbReference type="eggNOG" id="COG3319">
    <property type="taxonomic scope" value="Bacteria"/>
</dbReference>
<comment type="subcellular location">
    <subcellularLocation>
        <location evidence="1">Cytoplasm</location>
    </subcellularLocation>
</comment>
<dbReference type="InterPro" id="IPR036291">
    <property type="entry name" value="NAD(P)-bd_dom_sf"/>
</dbReference>
<evidence type="ECO:0000256" key="10">
    <source>
        <dbReference type="ARBA" id="ARBA00023268"/>
    </source>
</evidence>
<feature type="domain" description="Ketosynthase family 3 (KS3)" evidence="16">
    <location>
        <begin position="1045"/>
        <end position="1466"/>
    </location>
</feature>
<dbReference type="Gene3D" id="1.10.1240.100">
    <property type="match status" value="5"/>
</dbReference>
<dbReference type="Gene3D" id="3.40.47.10">
    <property type="match status" value="5"/>
</dbReference>
<dbReference type="Pfam" id="PF08242">
    <property type="entry name" value="Methyltransf_12"/>
    <property type="match status" value="2"/>
</dbReference>
<dbReference type="EMBL" id="CP003539">
    <property type="protein sequence ID" value="AFX99663.1"/>
    <property type="molecule type" value="Genomic_DNA"/>
</dbReference>
<dbReference type="GO" id="GO:0005886">
    <property type="term" value="C:plasma membrane"/>
    <property type="evidence" value="ECO:0007669"/>
    <property type="project" value="TreeGrafter"/>
</dbReference>
<feature type="domain" description="Ketosynthase family 3 (KS3)" evidence="16">
    <location>
        <begin position="5069"/>
        <end position="5481"/>
    </location>
</feature>
<dbReference type="GO" id="GO:0071770">
    <property type="term" value="P:DIM/DIP cell wall layer assembly"/>
    <property type="evidence" value="ECO:0007669"/>
    <property type="project" value="TreeGrafter"/>
</dbReference>
<dbReference type="InterPro" id="IPR029063">
    <property type="entry name" value="SAM-dependent_MTases_sf"/>
</dbReference>
<dbReference type="PROSITE" id="PS52019">
    <property type="entry name" value="PKS_MFAS_DH"/>
    <property type="match status" value="1"/>
</dbReference>
<dbReference type="SMART" id="SM01294">
    <property type="entry name" value="PKS_PP_betabranch"/>
    <property type="match status" value="3"/>
</dbReference>
<dbReference type="InterPro" id="IPR050091">
    <property type="entry name" value="PKS_NRPS_Biosynth_Enz"/>
</dbReference>
<dbReference type="SMART" id="SM00823">
    <property type="entry name" value="PKS_PP"/>
    <property type="match status" value="8"/>
</dbReference>
<feature type="domain" description="Carrier" evidence="15">
    <location>
        <begin position="6402"/>
        <end position="6476"/>
    </location>
</feature>
<dbReference type="SUPFAM" id="SSF47336">
    <property type="entry name" value="ACP-like"/>
    <property type="match status" value="8"/>
</dbReference>
<dbReference type="InterPro" id="IPR032821">
    <property type="entry name" value="PKS_assoc"/>
</dbReference>
<feature type="domain" description="Carrier" evidence="15">
    <location>
        <begin position="2948"/>
        <end position="3022"/>
    </location>
</feature>
<dbReference type="InterPro" id="IPR036736">
    <property type="entry name" value="ACP-like_sf"/>
</dbReference>
<keyword evidence="7" id="KW-0677">Repeat</keyword>
<dbReference type="PROSITE" id="PS00012">
    <property type="entry name" value="PHOSPHOPANTETHEINE"/>
    <property type="match status" value="5"/>
</dbReference>
<keyword evidence="4" id="KW-0963">Cytoplasm</keyword>
<protein>
    <submittedName>
        <fullName evidence="18">PtzD</fullName>
    </submittedName>
</protein>
<keyword evidence="9" id="KW-0456">Lyase</keyword>
<dbReference type="eggNOG" id="COG0236">
    <property type="taxonomic scope" value="Bacteria"/>
</dbReference>
<feature type="region of interest" description="Disordered" evidence="14">
    <location>
        <begin position="2775"/>
        <end position="2831"/>
    </location>
</feature>
<dbReference type="SMART" id="SM00825">
    <property type="entry name" value="PKS_KS"/>
    <property type="match status" value="5"/>
</dbReference>
<dbReference type="PROSITE" id="PS50075">
    <property type="entry name" value="CARRIER"/>
    <property type="match status" value="7"/>
</dbReference>
<feature type="region of interest" description="N-terminal hotdog fold" evidence="13">
    <location>
        <begin position="3779"/>
        <end position="3915"/>
    </location>
</feature>
<keyword evidence="6" id="KW-0808">Transferase</keyword>
<dbReference type="GO" id="GO:0005737">
    <property type="term" value="C:cytoplasm"/>
    <property type="evidence" value="ECO:0007669"/>
    <property type="project" value="UniProtKB-SubCell"/>
</dbReference>
<keyword evidence="3" id="KW-0596">Phosphopantetheine</keyword>
<feature type="domain" description="PKS/mFAS DH" evidence="17">
    <location>
        <begin position="3779"/>
        <end position="4081"/>
    </location>
</feature>
<evidence type="ECO:0000256" key="13">
    <source>
        <dbReference type="PROSITE-ProRule" id="PRU01363"/>
    </source>
</evidence>
<dbReference type="PROSITE" id="PS01162">
    <property type="entry name" value="QOR_ZETA_CRYSTAL"/>
    <property type="match status" value="1"/>
</dbReference>
<comment type="pathway">
    <text evidence="2">Antibiotic biosynthesis.</text>
</comment>
<dbReference type="InterPro" id="IPR002364">
    <property type="entry name" value="Quin_OxRdtase/zeta-crystal_CS"/>
</dbReference>
<dbReference type="PANTHER" id="PTHR43775">
    <property type="entry name" value="FATTY ACID SYNTHASE"/>
    <property type="match status" value="1"/>
</dbReference>
<dbReference type="Pfam" id="PF22336">
    <property type="entry name" value="RhiE-like_linker"/>
    <property type="match status" value="1"/>
</dbReference>
<dbReference type="Gene3D" id="3.10.129.110">
    <property type="entry name" value="Polyketide synthase dehydratase"/>
    <property type="match status" value="1"/>
</dbReference>
<dbReference type="eggNOG" id="COG0604">
    <property type="taxonomic scope" value="Bacteria"/>
</dbReference>
<evidence type="ECO:0000256" key="1">
    <source>
        <dbReference type="ARBA" id="ARBA00004496"/>
    </source>
</evidence>
<dbReference type="InterPro" id="IPR013968">
    <property type="entry name" value="PKS_KR"/>
</dbReference>
<evidence type="ECO:0000256" key="7">
    <source>
        <dbReference type="ARBA" id="ARBA00022737"/>
    </source>
</evidence>
<dbReference type="InterPro" id="IPR001031">
    <property type="entry name" value="Thioesterase"/>
</dbReference>
<sequence length="6483" mass="691121">MSSRFGNVEGLDEYWDVLRDGRSIICDPPYDRFTKAIAGQCPRAGFLNDPEVFDNGFFKISPTEATLMDPQQRLFLEQSYHALEDAGLGGEAMSEARCGVYVGAGSGDYSGILKDRGVSSNPLALMGNVASILAARISYFLNLKGPSIAVDTACSSSLTALYLAVEALETKTVDIALAGGVCVINTTEFMTAMAEGGMLSPTGLCHTFDASADGFVCGEGAGVVVLKRLSSALADGDTIHGVIRGIGINQDGRTNGITAPSGTAQQALEEEVYRRFGIDPRLISYVEAHGTGTPLGDPIEVDALTEAFRSFTQDRGFCRIGSVKTNVGHTLTAAGLAGLIKILLMMRYHAIPPTLNFGSPNPKIDFDASPFTVATALQPWDVSIGDSRMAALSSFGFSGTNAHLVIEEFPVESRILSSSSASPVLLSTRNQDLLTVHAKQMLDWVIANPEVSPGDVAFSLGVGRGAFNVRAGFLAKTREELIAGLSIIAEGKQHFSDDTTINSFIKDGNLPSRSAFDLQARRVSIPGYPFARIRPGELTSVSTAIASDAESALKRHGSAFRLAEAWGREALVSVLADMGLFSTGRRDFTRAWSRHKLGVVDSRARLFDALINIAARQKVLILEGDLILPNPSVDLIDRAKSQSILRSAHPDTAPFLDLLVATLEGLALVLTGKRTAMEILFPGGKGDLVEAIYSGNPLANELNVRLAKFITDMAVKNNRPLKLLEVGGGTGSATRAVLDALSAVGRSAKYVFTDVASAFVKAAPANLTPIPKELNFLAHVFDIEAELPGSVATQCPFDVIIASNVLHATKRIDKTLNRLHELLLPGGSLLLNEVVNVQDFATLTFGLTDGWWAFEDANIRLPDAPVLSVEGWRTILKSTDFPDVSFNSITDQEGHAVQAIICARRGEAVSDLPVLSAHRTDRRDNGNMQIAHKDIFTQVTSSKSLDNYLREVVAQVLTLPVEEVDSQGRFMELGLDSILGVALVERINIDLGVDLRPTVVFDYPTVSDLAGHLSIAGASLPSKSTTYSARKEKSTLASSVSSSKDEPIAVIGLSARFADASNINEFRKMLRDGHNGIIEVPLSRWYPEVDSTGAVNPFERWGGFLVNAEGFDPLVMRMSGKEAELTDPQHRVFLMEAWRALEDAGYGDLALNGLRCGVFVGAHGGDYTHRMTLAGVEPESFAFMGNAASILAARISYMLNLKGPALAIDTACSSSLVAIHTACRSIQDGDCDIALAGGVFVTTVKGFNVAAGKAGMLSLKGRCAAFDVSADGFVPGEGAGAVLLKPLSRALEDGDNIQAVVLGSGINQDGKTNGITAPSPESQAALHRLVYSRYSINPTSIGYVEAHGTGTPLGDPIEVEGLTRAWADWTDESGFCAIGSVKTNIGHAAHAAGIGGFIKAVLAVRDGEIYPSLHYNEENPRLHLSKTPFRVPTMLESWQVENDAKRRAAVSSFGFSGTNCHLVIEEGPESLRKQAVTGQQLFLLSAKTLTALATKRRELAEYLESRTLALADIAMTLAMGRTHFEHRFATVADSIVELVSALRCDNVVSKSNTTLDDMAKLYRDGCEINFSNIGLGGRRISLPTYPFELSPYWIQVPDNRLVINKSQVPQVTIMAADWVSDSAPVVPVSGQLLVVGEDPVAAEIVAGWSFGNSRRLLFRETELLHSAANQSDAIVILGSREPDNPFLAEDTGAALLAVVQGLLSNSGRSVPVLLVHRGAPGESAFVSFGRSIDFLGGRAQVRTLEMEVFEADLILSEIGFGPREIKMVGGSREMRQMKPVLLEKGIFSLNPYGAAVLITGGGGVLAGLLALKLASETGAKIVLLGRSIQNDAIGKTIRDIEIAGSSACYRVCDVADEVALTTTITEIENTFAPICAVYHLAGVASEGSVVSKTWSDMRVVFSSKALGIASLDSVFGNRSLQAFVVFSSLAAELGDFGQCDYALANAYADRFIAWRDLQVRNGCRHGVSRALGWPLWADGKLVMSATGSQLFTEVSGLRAISTEEAFIVFDQVLSGKAPSVMIVPSDAMSARSLMDGQINHVNSSQKSTIIPTKSSHKEDYSASTVATTLTKLIAEQMKLPADRLTLDSNLVDFGFDSIALKDFAVSISHTFGINLSPAVFFAHGSISALASYLIKEHNVAARASIISNSANSSVLSGSRSNSSSHVTHTNNSAIAIIGMAGRFPGSPDVNAFWRNLEAGRDLIASVPKDRYDWGLEHSGGIGGYIDCVDRFEYEFFGLSLRDALLMDPQHRLAIEASWNAVEAAGLRMDMLAGRRIGVLFASQVNEYARLVPFDESSRAQMALGNISALLANRISWLFDLLGPSEAVDTACSGSLVAVHRAVQILRANEAEMVLAGGVSVMLSPDSEETVRKLGVASPDSRCFVFDARANGYVKGEGVGAVLLKPLENALADGNPVLAVIRGSAVSHGGHAQTITAPNASAQAEAIVRAVRNANIHVDAISYIEAHGTGTELGDPVEIEGLRQAFHTLGRTNSTAACSIGSVKSNIGHLEPAAGIAGLVKLIQALRHHTIPASLHVENINPLIDLSDGLIRIASRLEAWVKQPNAGPRCAGISSFGFGGANAHVVLEEAPKQVIASFLERSTLLAVSAMTKTRLIAYCEILVNYLIEHSLPLSAVAATLMLGRVPLAARVAVRVTPEDNAVAQLRTAIAVLKGTATDASVVEGLVGSGALTKGPETDVMIRELLEEGELLRIARLWVAGTEIDWQDIGLASGPRITLPERPLDGPRCWFKKKLNTEEVIASDLQTNLTSTLVKESSLASSSESSKESSLASSSESSKESSLASSSESSKESSLASSSESSKESSLASSSSSINPVIPNALQYDQSEIGDRITDLVASALYVEAGTIDRTAGLSDIGLDSILAVELVQEINQTFGTKLQAARLYDYPTVEALAKFVASSSVTDHFVNPVPKSIVQPSTSLSSPVSQNADVVLLEIRRIVAEALYVEPEVLDETSGFGDLGLDSILAVEVVQNINDIYGIGMQAARLYDYPTIMDLANYVAASLSNRFTAPMADPSSSVKLSEEAAPILNFLRERIGISLGKSEESIDPSAPITDFHIDPESAAKIIDDIAIKIGFRPTFEQISRCADLNALAAFLASGKNSQSVDLVSNASFLETKSIERSSNINSPHQNEIENNDKVLIAVRSIVAEVLSVDSNALTLDVPLNELGIDLVQAGEIAYRLNRSFGSDMTAHRLMTFKGIIAIASALNAGPDNSPGGSGVSPSNNTLDSQEMIHAVSSNLTTNTTDSLANEAVAIIGIAARYPKADSVKDFWKLICDGRSAISEVPTDRWSVEENIATLTDPSQCSAVRWGGFISDVDRFDPLFFGLSPKEAEVMDPQQRLFLEEGWHAFEDAGLSREGIKGVACGIFVGGGQSDYVNLLPRDGVELSGQMLLGNTSSVLAARLAYFLDLKGPSLAIDTACSSGLVATHYAVRSLLDGECEIALAGGINLMLTPQMHVMTAASGMLAPDGLCKTFDNAADGFVPGEGLGVVVLKPLAKAIADCDRIYATILGSAVNQDGRTTSITAPSAASQARLEAGLYARAGIDVQRIGLVEAHGTGTKLGDPIEVSALTQAFTESGIPPSERESVAIGSVKTNIGHTLAASGMAGLIKVALSLRYGKIPPSLNFSQPNTHISFEDTPFRVATSLHSMDPERPLAAVSSFGFSGTNAHMVLGPPPKISMPVILANLLVFPLSAPSQVALRRLAATLANGIAQDAILVDVAYTLAVRRTVFNSRCVVVAGSRSSLLNSLCLISRKETNLDTAVGDQVPDSFIDDVRLFLSGGKPSWQALPRGGIADLPGYPFDHRRFWVNSTPVLAKPVASLVLSSNHPILVGHKVAGRCILPGVTALVIACQGQDDWVMVSDLIWHFPVEATDSGLDINLVNSADGRFTMMSGAVTGTRTTGVCPEVESSAMPVGGNKIESSQIYDFLKDTSIVYGPEFHRVKSVRVVGDEALVTFTPPTKILSEEIIDIAAVGILDAALHALAAFAIERGNPGMLLMPTSLKRAYVRSNIACATKARLSLCQDSEPGAIIANTELFTANDMLVAKISGLCAKMSESSIEIAKTFLLQRYWVAESSQLTPLQGPVAILIATGGSIATSWARNLVNEVNLLGQKAYILDLSNWKFEIDEARTIVFVAFSDRHPVKLEDAEVDGVHRLLELSKFLIASGITRCLRVVTRGVHSLVNDDYQDYSFAALSGFVRTLAREHPALNPLVIDLPLIDQENIADSRAHQRLLLADGGGELNDIAYRDGRRFVSRLSELNFEGEADFHLDTGSVVLILGGAGGIGQAISFDLAQRYAARIVWIGRRKENDDIRAAKDRVKAAGGIAWYCQVDATDSFALSHVVEVVESKWGRIVGIIHAAIVLSDTLVETMDAETLDRALVNKSRTAVALEQALGERRPDWLAIFSSSNSLTCNPGQANYAAGCTFIDAWALSWGRRKGVRVSVINWGFWGETGIVARDDYRARAIAAGVDPISTEDGLAVFRWLLGRDIKIAAVMRFTATGLSQVENDVTRILFPPKVLPISEKLGINALASLNSWPNLDEERLSIAVADVLAIEEYGRLKLIDIFGKLAALQKGTKKLEDIATHLGVHPNYSRLLTALFDIMARSGVLIMRDGMVTLRVNSTMKAPERPKVVLLSAHLKLLETCLDGLTAVLTDLRKATDVLFPKGSASLVEAVYRDNPSSDPYNAMLAAATLSMAMPDRLLKVIEVGAGTGGATVAIAEALSASGQDFDYTMTDVSSIFLDPARALFANKPQISFSVLDINADPIKQGFVCGAYDLVIASNVLHATSDLSRAVDHVKALLAPGGVLLLNEMTARSDLATLTFGLTEGWWAYTDSAARMPHGGPLLDVSGWRGLLSRAGFISSAFGELGPESGQSIIAAVSNGWMPGYRVKSESSSNVCSTPAVNMTNSGLINWLRDIFSKALKLSPSELAVDEPYEAYGVDSLVAMDIRAKIENKIGAFPTSLLFEGVTLYGFAQVLLREKPVEIAANFSDDKFASNTFEVITNTNRTITSTPSLSNLDAAVSSVNIAPVTDELALSSSLNIRNLEPIAIVGMAGRYPKGENEADFWNTLITGECVACMIPEERWPYFAAPEPGAHNAAIIEHVDRFDPLFFQISPAEAAAMDPQERIFLETVWAAIENAATTPRQLGGDRRRVGVYTGAMRTDYQRIGTLDLASGGSGLAGSSFWSIANRVSHQLDFRGPSIAVDTACSAGLHAILLAIDALRNRVIDAAIAGGVHLLLHPQNQRAMAAMGLLSPNGIGRPFDARADGFVEGDGVGAVVLKRLSDAERDGDRVRAIILGGASGSNGLSTGYMLPSPASMAELISVALDNAKVSPDAISYIEAQAAGSPIGDPAEASALSMVYNSASGSRRLGTLKGIIGHLSAASGLAQLSKVVLQLEQEKILPFALPVQLHPDVELDKFVFSDTVTPWARGDEPRIATITASGAGGSSAVLVVAEAPMIGKVSSSVGSVAQVFPLSAKKSEQLLEMAGRLADYLDKGQNLISSVAWTLQVGREAMAFRLAIVAEDRQTLVQRLRAFSSGEKCKSVAQGKANSRSLATPSMSASAQDFAKAWVQGAPIDWRAYWQDAVPIPVSLPTYPFERRRCWIDTVVSSSKSATVLTETNISDSNAKTYQAVRIYRPSDVDDIIVQQVPRGVPLPDEVGICVETFSLNFGDLLSLRGSYPNLPPYPFTPGMEVVGRIISVGAKVKERNIGDRVVAITGGRGGHAEYVTLPASLTAPIPDDLDSVQAVALPIAYLTGRYALNRADLASGETLLVTSAAGGVGPILVQLAKAVGAKVLATVGSSTKIAAIEALGAVVIDYNAGTDVVAAWVLEQTNGIGADVVINLLGGSAIQEGINSLAPGGRYVEIALAGLMASGRVDLSRLMDNQSIITVNLGRVMATPQRTAVAMDDLAQVLADNKIHPLVDSVYRFEHIVDAYRRMASRKAVGRIIVAVDSAIPDCLPTDSLTIPSKSSTLSLSLPEPSVDSKLIESIRSLVSLVLGLMSKEISDEKPLYELGMNSVSGLEIARRLESLVKRPVPVTILWQHCSISALAKALSASTDTARSTTTTVLPRSPLVAIRETGMGTLQSIPPLFFVHGAPGEVSWAVNLGGRLAAEIPVYAFEAPGLHGDQPIPSMIEDFANIYADLLEQVCPIGQYNLGGYSGGGAIAFEVARILSERGRPAASLILLDANAPGTDSLKGMDLAFGGGFVYRLAANWLSSIWGGAEMLELGALTDSNKDLWLDIVLDHLFSTSSPPMKREELHAMIKGMEVVASTIGRALAAYNTSPINPALKTMLIRCEQGMAPKDNPLGLPAFLTDGDYRFGWDRLVGGMLKIFTVDCDHFSLVLEPNINQVVEAIHSFLCITPRKIITREHVVNVVLDNIRKGLVDVPAEEIMPEASMTDLGATSLDRVEVTLAAMEELGLDIPPRDLVGLANINALIDILYKHLNAASTDR</sequence>
<dbReference type="Gene3D" id="3.40.50.1820">
    <property type="entry name" value="alpha/beta hydrolase"/>
    <property type="match status" value="1"/>
</dbReference>
<evidence type="ECO:0000256" key="12">
    <source>
        <dbReference type="ARBA" id="ARBA00054155"/>
    </source>
</evidence>
<dbReference type="Pfam" id="PF08659">
    <property type="entry name" value="KR"/>
    <property type="match status" value="2"/>
</dbReference>
<dbReference type="Gene3D" id="3.40.50.720">
    <property type="entry name" value="NAD(P)-binding Rossmann-like Domain"/>
    <property type="match status" value="3"/>
</dbReference>
<feature type="active site" description="Proton donor; for dehydratase activity" evidence="13">
    <location>
        <position position="3997"/>
    </location>
</feature>
<gene>
    <name evidence="18" type="ORF">A1OE_1494</name>
</gene>
<evidence type="ECO:0000313" key="18">
    <source>
        <dbReference type="EMBL" id="AFX99663.1"/>
    </source>
</evidence>
<dbReference type="PANTHER" id="PTHR43775:SF37">
    <property type="entry name" value="SI:DKEY-61P9.11"/>
    <property type="match status" value="1"/>
</dbReference>
<dbReference type="eggNOG" id="COG1020">
    <property type="taxonomic scope" value="Bacteria"/>
</dbReference>
<dbReference type="GO" id="GO:0008270">
    <property type="term" value="F:zinc ion binding"/>
    <property type="evidence" value="ECO:0007669"/>
    <property type="project" value="InterPro"/>
</dbReference>
<evidence type="ECO:0000256" key="2">
    <source>
        <dbReference type="ARBA" id="ARBA00004792"/>
    </source>
</evidence>
<dbReference type="InterPro" id="IPR014031">
    <property type="entry name" value="Ketoacyl_synth_C"/>
</dbReference>
<evidence type="ECO:0000256" key="14">
    <source>
        <dbReference type="SAM" id="MobiDB-lite"/>
    </source>
</evidence>
<dbReference type="InterPro" id="IPR054514">
    <property type="entry name" value="RhiE-like_linker"/>
</dbReference>
<keyword evidence="8" id="KW-0521">NADP</keyword>
<feature type="domain" description="Carrier" evidence="15">
    <location>
        <begin position="6013"/>
        <end position="6087"/>
    </location>
</feature>
<dbReference type="PATRIC" id="fig|1193729.4.peg.782"/>
<dbReference type="Pfam" id="PF16197">
    <property type="entry name" value="KAsynt_C_assoc"/>
    <property type="match status" value="3"/>
</dbReference>
<dbReference type="InterPro" id="IPR009081">
    <property type="entry name" value="PP-bd_ACP"/>
</dbReference>
<feature type="region of interest" description="C-terminal hotdog fold" evidence="13">
    <location>
        <begin position="3936"/>
        <end position="4081"/>
    </location>
</feature>
<dbReference type="InterPro" id="IPR013217">
    <property type="entry name" value="Methyltransf_12"/>
</dbReference>
<keyword evidence="19" id="KW-1185">Reference proteome</keyword>
<dbReference type="Gene3D" id="1.10.1200.10">
    <property type="entry name" value="ACP-like"/>
    <property type="match status" value="8"/>
</dbReference>
<dbReference type="Pfam" id="PF13602">
    <property type="entry name" value="ADH_zinc_N_2"/>
    <property type="match status" value="1"/>
</dbReference>
<evidence type="ECO:0000256" key="8">
    <source>
        <dbReference type="ARBA" id="ARBA00022857"/>
    </source>
</evidence>
<dbReference type="eggNOG" id="COG3321">
    <property type="taxonomic scope" value="Bacteria"/>
</dbReference>
<dbReference type="eggNOG" id="COG2226">
    <property type="taxonomic scope" value="Bacteria"/>
</dbReference>
<dbReference type="InterPro" id="IPR006162">
    <property type="entry name" value="Ppantetheine_attach_site"/>
</dbReference>
<dbReference type="PROSITE" id="PS00606">
    <property type="entry name" value="KS3_1"/>
    <property type="match status" value="3"/>
</dbReference>
<dbReference type="InterPro" id="IPR016039">
    <property type="entry name" value="Thiolase-like"/>
</dbReference>
<dbReference type="GO" id="GO:0016491">
    <property type="term" value="F:oxidoreductase activity"/>
    <property type="evidence" value="ECO:0007669"/>
    <property type="project" value="InterPro"/>
</dbReference>
<evidence type="ECO:0000256" key="6">
    <source>
        <dbReference type="ARBA" id="ARBA00022679"/>
    </source>
</evidence>
<dbReference type="SUPFAM" id="SSF53474">
    <property type="entry name" value="alpha/beta-Hydrolases"/>
    <property type="match status" value="1"/>
</dbReference>
<dbReference type="CDD" id="cd00833">
    <property type="entry name" value="PKS"/>
    <property type="match status" value="5"/>
</dbReference>
<evidence type="ECO:0000256" key="11">
    <source>
        <dbReference type="ARBA" id="ARBA00023315"/>
    </source>
</evidence>
<comment type="function">
    <text evidence="12">Involved in production of the polyketide antibiotic thailandamide.</text>
</comment>
<feature type="domain" description="Carrier" evidence="15">
    <location>
        <begin position="2063"/>
        <end position="2137"/>
    </location>
</feature>
<organism evidence="18 19">
    <name type="scientific">Candidatus Endolissoclinum faulkneri L2</name>
    <dbReference type="NCBI Taxonomy" id="1193729"/>
    <lineage>
        <taxon>Bacteria</taxon>
        <taxon>Pseudomonadati</taxon>
        <taxon>Pseudomonadota</taxon>
        <taxon>Alphaproteobacteria</taxon>
        <taxon>Rhodospirillales</taxon>
        <taxon>Rhodospirillaceae</taxon>
        <taxon>Candidatus Endolissoclinum</taxon>
    </lineage>
</organism>
<accession>K7Z658</accession>
<dbReference type="Pfam" id="PF14765">
    <property type="entry name" value="PS-DH"/>
    <property type="match status" value="1"/>
</dbReference>
<proteinExistence type="predicted"/>
<dbReference type="Pfam" id="PF08240">
    <property type="entry name" value="ADH_N"/>
    <property type="match status" value="1"/>
</dbReference>